<name>A0A9P5U9Z2_9AGAR</name>
<dbReference type="Proteomes" id="UP000772434">
    <property type="component" value="Unassembled WGS sequence"/>
</dbReference>
<dbReference type="AlphaFoldDB" id="A0A9P5U9Z2"/>
<keyword evidence="1" id="KW-0732">Signal</keyword>
<proteinExistence type="predicted"/>
<dbReference type="EMBL" id="JADNRY010000032">
    <property type="protein sequence ID" value="KAF9071492.1"/>
    <property type="molecule type" value="Genomic_DNA"/>
</dbReference>
<gene>
    <name evidence="2" type="ORF">BDP27DRAFT_1446367</name>
</gene>
<accession>A0A9P5U9Z2</accession>
<organism evidence="2 3">
    <name type="scientific">Rhodocollybia butyracea</name>
    <dbReference type="NCBI Taxonomy" id="206335"/>
    <lineage>
        <taxon>Eukaryota</taxon>
        <taxon>Fungi</taxon>
        <taxon>Dikarya</taxon>
        <taxon>Basidiomycota</taxon>
        <taxon>Agaricomycotina</taxon>
        <taxon>Agaricomycetes</taxon>
        <taxon>Agaricomycetidae</taxon>
        <taxon>Agaricales</taxon>
        <taxon>Marasmiineae</taxon>
        <taxon>Omphalotaceae</taxon>
        <taxon>Rhodocollybia</taxon>
    </lineage>
</organism>
<sequence>MFFAHHSLGFVLLALLISPACAMPLGNPHTYFVQVLDERGDKVQLTTNAAKEQVRTSISILAKKNEDGQVEPEHIQLIAEGYNLKELDPSSMIFYKLTGHNFCTKMKRSYGYGYAITPTKDRSLAFGGVVADAKDFDFGGVVSNTDLLSDEQFEEHVGHAYEVYYILPDVPNHRAQEVMAHLGDAYYEFLTRFAPVKGWVVVMGQIKEPHPSSILKKAYDFFRRHMDYKVTMA</sequence>
<feature type="signal peptide" evidence="1">
    <location>
        <begin position="1"/>
        <end position="22"/>
    </location>
</feature>
<comment type="caution">
    <text evidence="2">The sequence shown here is derived from an EMBL/GenBank/DDBJ whole genome shotgun (WGS) entry which is preliminary data.</text>
</comment>
<evidence type="ECO:0000313" key="2">
    <source>
        <dbReference type="EMBL" id="KAF9071492.1"/>
    </source>
</evidence>
<evidence type="ECO:0000256" key="1">
    <source>
        <dbReference type="SAM" id="SignalP"/>
    </source>
</evidence>
<protein>
    <submittedName>
        <fullName evidence="2">Uncharacterized protein</fullName>
    </submittedName>
</protein>
<evidence type="ECO:0000313" key="3">
    <source>
        <dbReference type="Proteomes" id="UP000772434"/>
    </source>
</evidence>
<reference evidence="2" key="1">
    <citation type="submission" date="2020-11" db="EMBL/GenBank/DDBJ databases">
        <authorList>
            <consortium name="DOE Joint Genome Institute"/>
            <person name="Ahrendt S."/>
            <person name="Riley R."/>
            <person name="Andreopoulos W."/>
            <person name="Labutti K."/>
            <person name="Pangilinan J."/>
            <person name="Ruiz-Duenas F.J."/>
            <person name="Barrasa J.M."/>
            <person name="Sanchez-Garcia M."/>
            <person name="Camarero S."/>
            <person name="Miyauchi S."/>
            <person name="Serrano A."/>
            <person name="Linde D."/>
            <person name="Babiker R."/>
            <person name="Drula E."/>
            <person name="Ayuso-Fernandez I."/>
            <person name="Pacheco R."/>
            <person name="Padilla G."/>
            <person name="Ferreira P."/>
            <person name="Barriuso J."/>
            <person name="Kellner H."/>
            <person name="Castanera R."/>
            <person name="Alfaro M."/>
            <person name="Ramirez L."/>
            <person name="Pisabarro A.G."/>
            <person name="Kuo A."/>
            <person name="Tritt A."/>
            <person name="Lipzen A."/>
            <person name="He G."/>
            <person name="Yan M."/>
            <person name="Ng V."/>
            <person name="Cullen D."/>
            <person name="Martin F."/>
            <person name="Rosso M.-N."/>
            <person name="Henrissat B."/>
            <person name="Hibbett D."/>
            <person name="Martinez A.T."/>
            <person name="Grigoriev I.V."/>
        </authorList>
    </citation>
    <scope>NUCLEOTIDE SEQUENCE</scope>
    <source>
        <strain evidence="2">AH 40177</strain>
    </source>
</reference>
<feature type="chain" id="PRO_5040402499" evidence="1">
    <location>
        <begin position="23"/>
        <end position="233"/>
    </location>
</feature>
<keyword evidence="3" id="KW-1185">Reference proteome</keyword>